<gene>
    <name evidence="1" type="ORF">ARMOST_19441</name>
</gene>
<keyword evidence="2" id="KW-1185">Reference proteome</keyword>
<dbReference type="EMBL" id="FUEG01000031">
    <property type="protein sequence ID" value="SJL15933.1"/>
    <property type="molecule type" value="Genomic_DNA"/>
</dbReference>
<protein>
    <submittedName>
        <fullName evidence="1">Uncharacterized protein</fullName>
    </submittedName>
</protein>
<name>A0A284S4J7_ARMOS</name>
<organism evidence="1 2">
    <name type="scientific">Armillaria ostoyae</name>
    <name type="common">Armillaria root rot fungus</name>
    <dbReference type="NCBI Taxonomy" id="47428"/>
    <lineage>
        <taxon>Eukaryota</taxon>
        <taxon>Fungi</taxon>
        <taxon>Dikarya</taxon>
        <taxon>Basidiomycota</taxon>
        <taxon>Agaricomycotina</taxon>
        <taxon>Agaricomycetes</taxon>
        <taxon>Agaricomycetidae</taxon>
        <taxon>Agaricales</taxon>
        <taxon>Marasmiineae</taxon>
        <taxon>Physalacriaceae</taxon>
        <taxon>Armillaria</taxon>
    </lineage>
</organism>
<dbReference type="OrthoDB" id="10410277at2759"/>
<accession>A0A284S4J7</accession>
<dbReference type="AlphaFoldDB" id="A0A284S4J7"/>
<evidence type="ECO:0000313" key="1">
    <source>
        <dbReference type="EMBL" id="SJL15933.1"/>
    </source>
</evidence>
<sequence>MSRSSNTWFAGLGQCIFLPESRVLSQTLLRVKAILRSSYREPRNDLVPRIFPSQKKMCVSDCGPTAQALNIHPSTYMGLIE</sequence>
<proteinExistence type="predicted"/>
<reference evidence="2" key="1">
    <citation type="journal article" date="2017" name="Nat. Ecol. Evol.">
        <title>Genome expansion and lineage-specific genetic innovations in the forest pathogenic fungi Armillaria.</title>
        <authorList>
            <person name="Sipos G."/>
            <person name="Prasanna A.N."/>
            <person name="Walter M.C."/>
            <person name="O'Connor E."/>
            <person name="Balint B."/>
            <person name="Krizsan K."/>
            <person name="Kiss B."/>
            <person name="Hess J."/>
            <person name="Varga T."/>
            <person name="Slot J."/>
            <person name="Riley R."/>
            <person name="Boka B."/>
            <person name="Rigling D."/>
            <person name="Barry K."/>
            <person name="Lee J."/>
            <person name="Mihaltcheva S."/>
            <person name="LaButti K."/>
            <person name="Lipzen A."/>
            <person name="Waldron R."/>
            <person name="Moloney N.M."/>
            <person name="Sperisen C."/>
            <person name="Kredics L."/>
            <person name="Vagvoelgyi C."/>
            <person name="Patrignani A."/>
            <person name="Fitzpatrick D."/>
            <person name="Nagy I."/>
            <person name="Doyle S."/>
            <person name="Anderson J.B."/>
            <person name="Grigoriev I.V."/>
            <person name="Gueldener U."/>
            <person name="Muensterkoetter M."/>
            <person name="Nagy L.G."/>
        </authorList>
    </citation>
    <scope>NUCLEOTIDE SEQUENCE [LARGE SCALE GENOMIC DNA]</scope>
    <source>
        <strain evidence="2">C18/9</strain>
    </source>
</reference>
<evidence type="ECO:0000313" key="2">
    <source>
        <dbReference type="Proteomes" id="UP000219338"/>
    </source>
</evidence>
<dbReference type="Proteomes" id="UP000219338">
    <property type="component" value="Unassembled WGS sequence"/>
</dbReference>